<dbReference type="InterPro" id="IPR033655">
    <property type="entry name" value="TGS_RelA/SpoT"/>
</dbReference>
<dbReference type="PROSITE" id="PS51831">
    <property type="entry name" value="HD"/>
    <property type="match status" value="1"/>
</dbReference>
<dbReference type="RefSeq" id="WP_188401725.1">
    <property type="nucleotide sequence ID" value="NZ_BMCE01000001.1"/>
</dbReference>
<comment type="similarity">
    <text evidence="9">Belongs to the relA/spoT family.</text>
</comment>
<dbReference type="CDD" id="cd04876">
    <property type="entry name" value="ACT_RelA-SpoT"/>
    <property type="match status" value="1"/>
</dbReference>
<evidence type="ECO:0000259" key="12">
    <source>
        <dbReference type="PROSITE" id="PS51831"/>
    </source>
</evidence>
<dbReference type="InterPro" id="IPR012676">
    <property type="entry name" value="TGS-like"/>
</dbReference>
<dbReference type="PROSITE" id="PS51671">
    <property type="entry name" value="ACT"/>
    <property type="match status" value="1"/>
</dbReference>
<evidence type="ECO:0000256" key="1">
    <source>
        <dbReference type="ARBA" id="ARBA00004976"/>
    </source>
</evidence>
<dbReference type="InterPro" id="IPR004095">
    <property type="entry name" value="TGS"/>
</dbReference>
<dbReference type="InterPro" id="IPR007685">
    <property type="entry name" value="RelA_SpoT"/>
</dbReference>
<name>A0ABS2ZJ66_9BACL</name>
<dbReference type="InterPro" id="IPR004811">
    <property type="entry name" value="RelA/Spo_fam"/>
</dbReference>
<comment type="caution">
    <text evidence="14">The sequence shown here is derived from an EMBL/GenBank/DDBJ whole genome shotgun (WGS) entry which is preliminary data.</text>
</comment>
<dbReference type="PROSITE" id="PS51880">
    <property type="entry name" value="TGS"/>
    <property type="match status" value="1"/>
</dbReference>
<dbReference type="CDD" id="cd00077">
    <property type="entry name" value="HDc"/>
    <property type="match status" value="1"/>
</dbReference>
<keyword evidence="4" id="KW-0342">GTP-binding</keyword>
<dbReference type="InterPro" id="IPR006674">
    <property type="entry name" value="HD_domain"/>
</dbReference>
<feature type="domain" description="TGS" evidence="13">
    <location>
        <begin position="386"/>
        <end position="447"/>
    </location>
</feature>
<dbReference type="Pfam" id="PF04607">
    <property type="entry name" value="RelA_SpoT"/>
    <property type="match status" value="1"/>
</dbReference>
<evidence type="ECO:0000256" key="4">
    <source>
        <dbReference type="ARBA" id="ARBA00023134"/>
    </source>
</evidence>
<evidence type="ECO:0000259" key="13">
    <source>
        <dbReference type="PROSITE" id="PS51880"/>
    </source>
</evidence>
<comment type="pathway">
    <text evidence="1">Purine metabolism; ppGpp biosynthesis; ppGpp from GTP: step 1/2.</text>
</comment>
<dbReference type="Gene3D" id="3.30.460.10">
    <property type="entry name" value="Beta Polymerase, domain 2"/>
    <property type="match status" value="1"/>
</dbReference>
<keyword evidence="15" id="KW-1185">Reference proteome</keyword>
<evidence type="ECO:0000256" key="7">
    <source>
        <dbReference type="ARBA" id="ARBA00033308"/>
    </source>
</evidence>
<feature type="region of interest" description="Disordered" evidence="10">
    <location>
        <begin position="559"/>
        <end position="579"/>
    </location>
</feature>
<dbReference type="PANTHER" id="PTHR21262">
    <property type="entry name" value="GUANOSINE-3',5'-BIS DIPHOSPHATE 3'-PYROPHOSPHOHYDROLASE"/>
    <property type="match status" value="1"/>
</dbReference>
<comment type="function">
    <text evidence="9">In eubacteria ppGpp (guanosine 3'-diphosphate 5'-diphosphate) is a mediator of the stringent response that coordinates a variety of cellular activities in response to changes in nutritional abundance.</text>
</comment>
<dbReference type="NCBIfam" id="TIGR00691">
    <property type="entry name" value="spoT_relA"/>
    <property type="match status" value="1"/>
</dbReference>
<sequence length="727" mass="83475">MTIEQVLQKAESYLSKDDISFITKAYEYAKSAHEGQFRKSGEPYIHHPVEVAGILVNLQMDPVTVAAGFLHDVVEDTPITLKDISNQFNEEVAMLVDGVTKLKKIKFKSKEEQQAENHRKMFVAMAQDIRCILIKLADRLHNMRTLKHMPKEKQIQKANETLEIFAPLAHRLGISTIKWELEDVSLRYLNPQQYYRIVNLMQQKRAEREEYVHQVMDEMKNKLKEVNIQVDISGRPKHIYSIYRKMAKQGKQFNEIYDLLAVRIIVQNIKDCYAALGIIHTAYKPMPGRFKDYIAMPKANMYQSLHTTVIGPKGDPLEVQIRTADMHRVAEYGIAAHWAYKEGAAKAPVSSFENKLTWFREILEWQNDVVDAEEFMESLKVDLFSDMVFVFTPKGDVYELPSGSVPIDFAYRIHTEIGNRCIGAKVNGKMVTLDYRLKTGDIIEILTSKHSYGPSQDWLKITQSSHAKNKIRQWFKRERREENVAKGKELVEKEIKNRGYELKEIFTNENIQYVAQKYNFAGEEDMYAAVGYNGITAAQIATRLTDKVRRKKELDPDNSELLDAIKESADKPEPKRRTDSGIVVKGIDNMLIRLSKCCNPVPGDDIVGYITKGRGVSVHREDCVNVHNEDAQVRLLPVEWEGNLEQPKNYNVDIEINGFDRRGLLNEVLQAVAETKTNITAVSGKSDRNKMATISMSISIHNVSHLQKVVERIKRIPDIYAVRRLMQ</sequence>
<dbReference type="SUPFAM" id="SSF81271">
    <property type="entry name" value="TGS-like"/>
    <property type="match status" value="1"/>
</dbReference>
<dbReference type="InterPro" id="IPR045865">
    <property type="entry name" value="ACT-like_dom_sf"/>
</dbReference>
<dbReference type="Proteomes" id="UP001319060">
    <property type="component" value="Unassembled WGS sequence"/>
</dbReference>
<dbReference type="Pfam" id="PF13291">
    <property type="entry name" value="ACT_4"/>
    <property type="match status" value="1"/>
</dbReference>
<dbReference type="SUPFAM" id="SSF109604">
    <property type="entry name" value="HD-domain/PDEase-like"/>
    <property type="match status" value="1"/>
</dbReference>
<dbReference type="EC" id="2.7.6.5" evidence="2"/>
<dbReference type="Pfam" id="PF19296">
    <property type="entry name" value="RelA_AH_RIS"/>
    <property type="match status" value="1"/>
</dbReference>
<evidence type="ECO:0000256" key="5">
    <source>
        <dbReference type="ARBA" id="ARBA00029754"/>
    </source>
</evidence>
<evidence type="ECO:0000313" key="14">
    <source>
        <dbReference type="EMBL" id="MBN3547491.1"/>
    </source>
</evidence>
<protein>
    <recommendedName>
        <fullName evidence="3">GTP pyrophosphokinase</fullName>
        <ecNumber evidence="2">2.7.6.5</ecNumber>
    </recommendedName>
    <alternativeName>
        <fullName evidence="6">(p)ppGpp synthase</fullName>
    </alternativeName>
    <alternativeName>
        <fullName evidence="5">ATP:GTP 3'-pyrophosphotransferase</fullName>
    </alternativeName>
    <alternativeName>
        <fullName evidence="7">ppGpp synthase I</fullName>
    </alternativeName>
</protein>
<dbReference type="Pfam" id="PF13328">
    <property type="entry name" value="HD_4"/>
    <property type="match status" value="1"/>
</dbReference>
<gene>
    <name evidence="14" type="ORF">JYA64_19450</name>
</gene>
<dbReference type="Gene3D" id="3.10.20.30">
    <property type="match status" value="1"/>
</dbReference>
<proteinExistence type="inferred from homology"/>
<keyword evidence="4" id="KW-0547">Nucleotide-binding</keyword>
<dbReference type="InterPro" id="IPR002912">
    <property type="entry name" value="ACT_dom"/>
</dbReference>
<dbReference type="InterPro" id="IPR003607">
    <property type="entry name" value="HD/PDEase_dom"/>
</dbReference>
<dbReference type="Gene3D" id="3.30.70.260">
    <property type="match status" value="1"/>
</dbReference>
<dbReference type="SUPFAM" id="SSF55021">
    <property type="entry name" value="ACT-like"/>
    <property type="match status" value="1"/>
</dbReference>
<evidence type="ECO:0000256" key="10">
    <source>
        <dbReference type="SAM" id="MobiDB-lite"/>
    </source>
</evidence>
<dbReference type="CDD" id="cd05399">
    <property type="entry name" value="NT_Rel-Spo_like"/>
    <property type="match status" value="1"/>
</dbReference>
<dbReference type="InterPro" id="IPR045600">
    <property type="entry name" value="RelA/SpoT_AH_RIS"/>
</dbReference>
<evidence type="ECO:0000256" key="6">
    <source>
        <dbReference type="ARBA" id="ARBA00032407"/>
    </source>
</evidence>
<dbReference type="SMART" id="SM00954">
    <property type="entry name" value="RelA_SpoT"/>
    <property type="match status" value="1"/>
</dbReference>
<dbReference type="InterPro" id="IPR012675">
    <property type="entry name" value="Beta-grasp_dom_sf"/>
</dbReference>
<dbReference type="Gene3D" id="1.10.3210.10">
    <property type="entry name" value="Hypothetical protein af1432"/>
    <property type="match status" value="1"/>
</dbReference>
<dbReference type="PANTHER" id="PTHR21262:SF31">
    <property type="entry name" value="GTP PYROPHOSPHOKINASE"/>
    <property type="match status" value="1"/>
</dbReference>
<organism evidence="14 15">
    <name type="scientific">Fictibacillus barbaricus</name>
    <dbReference type="NCBI Taxonomy" id="182136"/>
    <lineage>
        <taxon>Bacteria</taxon>
        <taxon>Bacillati</taxon>
        <taxon>Bacillota</taxon>
        <taxon>Bacilli</taxon>
        <taxon>Bacillales</taxon>
        <taxon>Fictibacillaceae</taxon>
        <taxon>Fictibacillus</taxon>
    </lineage>
</organism>
<evidence type="ECO:0000256" key="2">
    <source>
        <dbReference type="ARBA" id="ARBA00013251"/>
    </source>
</evidence>
<reference evidence="14 15" key="1">
    <citation type="submission" date="2021-01" db="EMBL/GenBank/DDBJ databases">
        <title>Genome Sequencing of Type Strains.</title>
        <authorList>
            <person name="Lemaire J.F."/>
            <person name="Inderbitzin P."/>
            <person name="Collins S.B."/>
            <person name="Wespe N."/>
            <person name="Knight-Connoni V."/>
        </authorList>
    </citation>
    <scope>NUCLEOTIDE SEQUENCE [LARGE SCALE GENOMIC DNA]</scope>
    <source>
        <strain evidence="14 15">DSM 14730</strain>
    </source>
</reference>
<evidence type="ECO:0000313" key="15">
    <source>
        <dbReference type="Proteomes" id="UP001319060"/>
    </source>
</evidence>
<feature type="domain" description="HD" evidence="12">
    <location>
        <begin position="44"/>
        <end position="143"/>
    </location>
</feature>
<dbReference type="InterPro" id="IPR043519">
    <property type="entry name" value="NT_sf"/>
</dbReference>
<evidence type="ECO:0000256" key="9">
    <source>
        <dbReference type="RuleBase" id="RU003847"/>
    </source>
</evidence>
<dbReference type="SMART" id="SM00471">
    <property type="entry name" value="HDc"/>
    <property type="match status" value="1"/>
</dbReference>
<accession>A0ABS2ZJ66</accession>
<feature type="domain" description="ACT" evidence="11">
    <location>
        <begin position="653"/>
        <end position="727"/>
    </location>
</feature>
<evidence type="ECO:0000256" key="3">
    <source>
        <dbReference type="ARBA" id="ARBA00019852"/>
    </source>
</evidence>
<dbReference type="EMBL" id="JAFHKS010000044">
    <property type="protein sequence ID" value="MBN3547491.1"/>
    <property type="molecule type" value="Genomic_DNA"/>
</dbReference>
<comment type="catalytic activity">
    <reaction evidence="8">
        <text>GTP + ATP = guanosine 3'-diphosphate 5'-triphosphate + AMP</text>
        <dbReference type="Rhea" id="RHEA:22088"/>
        <dbReference type="ChEBI" id="CHEBI:30616"/>
        <dbReference type="ChEBI" id="CHEBI:37565"/>
        <dbReference type="ChEBI" id="CHEBI:142410"/>
        <dbReference type="ChEBI" id="CHEBI:456215"/>
        <dbReference type="EC" id="2.7.6.5"/>
    </reaction>
</comment>
<evidence type="ECO:0000259" key="11">
    <source>
        <dbReference type="PROSITE" id="PS51671"/>
    </source>
</evidence>
<dbReference type="Pfam" id="PF02824">
    <property type="entry name" value="TGS"/>
    <property type="match status" value="1"/>
</dbReference>
<evidence type="ECO:0000256" key="8">
    <source>
        <dbReference type="ARBA" id="ARBA00048244"/>
    </source>
</evidence>
<feature type="compositionally biased region" description="Basic and acidic residues" evidence="10">
    <location>
        <begin position="563"/>
        <end position="579"/>
    </location>
</feature>
<dbReference type="CDD" id="cd01668">
    <property type="entry name" value="TGS_RSH"/>
    <property type="match status" value="1"/>
</dbReference>
<dbReference type="SUPFAM" id="SSF81301">
    <property type="entry name" value="Nucleotidyltransferase"/>
    <property type="match status" value="1"/>
</dbReference>